<dbReference type="SUPFAM" id="SSF52309">
    <property type="entry name" value="N-(deoxy)ribosyltransferase-like"/>
    <property type="match status" value="1"/>
</dbReference>
<keyword evidence="3 8" id="KW-0545">Nucleotide biosynthesis</keyword>
<evidence type="ECO:0000256" key="5">
    <source>
        <dbReference type="ARBA" id="ARBA00022777"/>
    </source>
</evidence>
<comment type="function">
    <text evidence="9">Catalyzes the cleavage of the N-glycosidic bond of deoxyribonucleoside 5'-monophosphates to yield deoxyribose 5-phosphate and a purine or pyrimidine base.</text>
</comment>
<evidence type="ECO:0000256" key="4">
    <source>
        <dbReference type="ARBA" id="ARBA00022741"/>
    </source>
</evidence>
<reference evidence="12" key="1">
    <citation type="submission" date="2017-09" db="EMBL/GenBank/DDBJ databases">
        <title>Depth-based differentiation of microbial function through sediment-hosted aquifers and enrichment of novel symbionts in the deep terrestrial subsurface.</title>
        <authorList>
            <person name="Probst A.J."/>
            <person name="Ladd B."/>
            <person name="Jarett J.K."/>
            <person name="Geller-Mcgrath D.E."/>
            <person name="Sieber C.M.K."/>
            <person name="Emerson J.B."/>
            <person name="Anantharaman K."/>
            <person name="Thomas B.C."/>
            <person name="Malmstrom R."/>
            <person name="Stieglmeier M."/>
            <person name="Klingl A."/>
            <person name="Woyke T."/>
            <person name="Ryan C.M."/>
            <person name="Banfield J.F."/>
        </authorList>
    </citation>
    <scope>NUCLEOTIDE SEQUENCE [LARGE SCALE GENOMIC DNA]</scope>
</reference>
<evidence type="ECO:0000256" key="1">
    <source>
        <dbReference type="ARBA" id="ARBA00009776"/>
    </source>
</evidence>
<dbReference type="GO" id="GO:0004798">
    <property type="term" value="F:dTMP kinase activity"/>
    <property type="evidence" value="ECO:0007669"/>
    <property type="project" value="UniProtKB-UniRule"/>
</dbReference>
<accession>A0A2M7APK1</accession>
<keyword evidence="9" id="KW-0546">Nucleotide metabolism</keyword>
<dbReference type="HAMAP" id="MF_03036">
    <property type="entry name" value="Nuc_phosphate_hydrolase"/>
    <property type="match status" value="1"/>
</dbReference>
<dbReference type="GO" id="GO:0006227">
    <property type="term" value="P:dUDP biosynthetic process"/>
    <property type="evidence" value="ECO:0007669"/>
    <property type="project" value="TreeGrafter"/>
</dbReference>
<comment type="subunit">
    <text evidence="9">Monomer and homodimer.</text>
</comment>
<comment type="similarity">
    <text evidence="1 8">Belongs to the thymidylate kinase family.</text>
</comment>
<dbReference type="PANTHER" id="PTHR10344:SF4">
    <property type="entry name" value="UMP-CMP KINASE 2, MITOCHONDRIAL"/>
    <property type="match status" value="1"/>
</dbReference>
<proteinExistence type="inferred from homology"/>
<dbReference type="HAMAP" id="MF_00165">
    <property type="entry name" value="Thymidylate_kinase"/>
    <property type="match status" value="1"/>
</dbReference>
<dbReference type="Gene3D" id="3.40.50.450">
    <property type="match status" value="1"/>
</dbReference>
<evidence type="ECO:0000256" key="2">
    <source>
        <dbReference type="ARBA" id="ARBA00022679"/>
    </source>
</evidence>
<evidence type="ECO:0000259" key="10">
    <source>
        <dbReference type="Pfam" id="PF02223"/>
    </source>
</evidence>
<comment type="similarity">
    <text evidence="9">Belongs to the 2'-deoxynucleoside 5'-phosphate N-hydrolase 1 family.</text>
</comment>
<dbReference type="AlphaFoldDB" id="A0A2M7APK1"/>
<comment type="caution">
    <text evidence="8">Lacks conserved residue(s) required for the propagation of feature annotation.</text>
</comment>
<dbReference type="GO" id="GO:0005524">
    <property type="term" value="F:ATP binding"/>
    <property type="evidence" value="ECO:0007669"/>
    <property type="project" value="UniProtKB-UniRule"/>
</dbReference>
<evidence type="ECO:0000256" key="6">
    <source>
        <dbReference type="ARBA" id="ARBA00022840"/>
    </source>
</evidence>
<evidence type="ECO:0000313" key="11">
    <source>
        <dbReference type="EMBL" id="PIU69321.1"/>
    </source>
</evidence>
<comment type="caution">
    <text evidence="11">The sequence shown here is derived from an EMBL/GenBank/DDBJ whole genome shotgun (WGS) entry which is preliminary data.</text>
</comment>
<dbReference type="GO" id="GO:0009116">
    <property type="term" value="P:nucleoside metabolic process"/>
    <property type="evidence" value="ECO:0007669"/>
    <property type="project" value="UniProtKB-UniRule"/>
</dbReference>
<dbReference type="InterPro" id="IPR028607">
    <property type="entry name" value="DNPH1"/>
</dbReference>
<comment type="catalytic activity">
    <reaction evidence="7 8">
        <text>dTMP + ATP = dTDP + ADP</text>
        <dbReference type="Rhea" id="RHEA:13517"/>
        <dbReference type="ChEBI" id="CHEBI:30616"/>
        <dbReference type="ChEBI" id="CHEBI:58369"/>
        <dbReference type="ChEBI" id="CHEBI:63528"/>
        <dbReference type="ChEBI" id="CHEBI:456216"/>
        <dbReference type="EC" id="2.7.4.9"/>
    </reaction>
</comment>
<dbReference type="Pfam" id="PF02223">
    <property type="entry name" value="Thymidylate_kin"/>
    <property type="match status" value="1"/>
</dbReference>
<dbReference type="PANTHER" id="PTHR10344">
    <property type="entry name" value="THYMIDYLATE KINASE"/>
    <property type="match status" value="1"/>
</dbReference>
<keyword evidence="5 8" id="KW-0418">Kinase</keyword>
<sequence length="373" mass="42797">MKIFFTASVSAGREYIANHQKIVECLINLGHQVLSKHVASQNLTQKGEDSPPKFIFEREKERILKADVVMAEVTQPSTGVGFLVSFALRCGKPVLVLFYKEADDLLSPMIVGNPSANLYLEHYSFDDIKLVLKNFLKHIEKNHTRKGKLIIIEGGDGSGKKTQLDLLVQYLENHSTKKIHALDFPQYYSSFHGRTVGRFLSGEFGTLQEVNPYLASLAYALDRLSVKEQMDEWLEAGDYVLCNRYVTSSMAHQTAKLSGIEREKFLDWIYELEYKKHKLPLEDTVIYLHVPFKVAQKLIAKKDKRKYLKDGKKDIAEEDTRHQLEAEKVYLKLTSRYKQWVKVDCVGANGRLRSKKSIGREIIRKLTGRKIIE</sequence>
<protein>
    <recommendedName>
        <fullName evidence="8 9">Multifunctional fusion protein</fullName>
    </recommendedName>
    <domain>
        <recommendedName>
            <fullName evidence="8">Thymidylate kinase</fullName>
            <ecNumber evidence="8">2.7.4.9</ecNumber>
        </recommendedName>
        <alternativeName>
            <fullName evidence="8">dTMP kinase</fullName>
        </alternativeName>
    </domain>
    <domain>
        <recommendedName>
            <fullName evidence="9">Putative 2'-deoxynucleoside 5'-phosphate N-hydrolase 1</fullName>
            <ecNumber evidence="9">3.2.2.-</ecNumber>
        </recommendedName>
    </domain>
</protein>
<keyword evidence="9" id="KW-0326">Glycosidase</keyword>
<dbReference type="GO" id="GO:0005829">
    <property type="term" value="C:cytosol"/>
    <property type="evidence" value="ECO:0007669"/>
    <property type="project" value="TreeGrafter"/>
</dbReference>
<dbReference type="SUPFAM" id="SSF52540">
    <property type="entry name" value="P-loop containing nucleoside triphosphate hydrolases"/>
    <property type="match status" value="1"/>
</dbReference>
<evidence type="ECO:0000256" key="8">
    <source>
        <dbReference type="HAMAP-Rule" id="MF_00165"/>
    </source>
</evidence>
<keyword evidence="6 8" id="KW-0067">ATP-binding</keyword>
<dbReference type="InterPro" id="IPR039430">
    <property type="entry name" value="Thymidylate_kin-like_dom"/>
</dbReference>
<dbReference type="EMBL" id="PEWD01000006">
    <property type="protein sequence ID" value="PIU69321.1"/>
    <property type="molecule type" value="Genomic_DNA"/>
</dbReference>
<organism evidence="11 12">
    <name type="scientific">candidate division WWE3 bacterium CG06_land_8_20_14_3_00_42_16</name>
    <dbReference type="NCBI Taxonomy" id="1975083"/>
    <lineage>
        <taxon>Bacteria</taxon>
        <taxon>Katanobacteria</taxon>
    </lineage>
</organism>
<dbReference type="Gene3D" id="3.40.50.300">
    <property type="entry name" value="P-loop containing nucleotide triphosphate hydrolases"/>
    <property type="match status" value="1"/>
</dbReference>
<evidence type="ECO:0000256" key="7">
    <source>
        <dbReference type="ARBA" id="ARBA00048743"/>
    </source>
</evidence>
<dbReference type="GO" id="GO:0006233">
    <property type="term" value="P:dTDP biosynthetic process"/>
    <property type="evidence" value="ECO:0007669"/>
    <property type="project" value="InterPro"/>
</dbReference>
<comment type="function">
    <text evidence="8">Phosphorylation of dTMP to form dTDP in both de novo and salvage pathways of dTTP synthesis.</text>
</comment>
<dbReference type="InterPro" id="IPR018094">
    <property type="entry name" value="Thymidylate_kinase"/>
</dbReference>
<dbReference type="Proteomes" id="UP000229916">
    <property type="component" value="Unassembled WGS sequence"/>
</dbReference>
<evidence type="ECO:0000256" key="3">
    <source>
        <dbReference type="ARBA" id="ARBA00022727"/>
    </source>
</evidence>
<keyword evidence="9" id="KW-0378">Hydrolase</keyword>
<evidence type="ECO:0000313" key="12">
    <source>
        <dbReference type="Proteomes" id="UP000229916"/>
    </source>
</evidence>
<dbReference type="GO" id="GO:0006235">
    <property type="term" value="P:dTTP biosynthetic process"/>
    <property type="evidence" value="ECO:0007669"/>
    <property type="project" value="UniProtKB-UniRule"/>
</dbReference>
<dbReference type="EC" id="2.7.4.9" evidence="8"/>
<keyword evidence="2 8" id="KW-0808">Transferase</keyword>
<dbReference type="InterPro" id="IPR027417">
    <property type="entry name" value="P-loop_NTPase"/>
</dbReference>
<comment type="catalytic activity">
    <reaction evidence="9">
        <text>a purine 2'-deoxyribonucleoside 5'-phosphate + H2O = a purine nucleobase + 2-deoxy-D-ribose 5-phosphate</text>
        <dbReference type="Rhea" id="RHEA:51132"/>
        <dbReference type="ChEBI" id="CHEBI:15377"/>
        <dbReference type="ChEBI" id="CHEBI:26386"/>
        <dbReference type="ChEBI" id="CHEBI:62877"/>
        <dbReference type="ChEBI" id="CHEBI:142198"/>
    </reaction>
</comment>
<dbReference type="GO" id="GO:0070694">
    <property type="term" value="F:5-hydroxymethyl-dUMP N-hydrolase activity"/>
    <property type="evidence" value="ECO:0007669"/>
    <property type="project" value="InterPro"/>
</dbReference>
<gene>
    <name evidence="8" type="primary">tmk</name>
    <name evidence="11" type="ORF">COS81_00370</name>
</gene>
<dbReference type="GO" id="GO:0009159">
    <property type="term" value="P:deoxyribonucleoside monophosphate catabolic process"/>
    <property type="evidence" value="ECO:0007669"/>
    <property type="project" value="InterPro"/>
</dbReference>
<keyword evidence="4 8" id="KW-0547">Nucleotide-binding</keyword>
<evidence type="ECO:0000256" key="9">
    <source>
        <dbReference type="HAMAP-Rule" id="MF_03036"/>
    </source>
</evidence>
<feature type="domain" description="Thymidylate kinase-like" evidence="10">
    <location>
        <begin position="152"/>
        <end position="342"/>
    </location>
</feature>
<name>A0A2M7APK1_UNCKA</name>
<comment type="catalytic activity">
    <reaction evidence="9">
        <text>a pyrimidine 2'-deoxyribonucleoside 5'-phosphate + H2O = a pyrimidine nucleobase + 2-deoxy-D-ribose 5-phosphate</text>
        <dbReference type="Rhea" id="RHEA:57852"/>
        <dbReference type="ChEBI" id="CHEBI:15377"/>
        <dbReference type="ChEBI" id="CHEBI:26432"/>
        <dbReference type="ChEBI" id="CHEBI:62877"/>
        <dbReference type="ChEBI" id="CHEBI:142209"/>
    </reaction>
</comment>
<dbReference type="EC" id="3.2.2.-" evidence="9"/>